<dbReference type="AlphaFoldDB" id="A0A1H6LZ55"/>
<dbReference type="EMBL" id="FNXE01000035">
    <property type="protein sequence ID" value="SEH94161.1"/>
    <property type="molecule type" value="Genomic_DNA"/>
</dbReference>
<proteinExistence type="predicted"/>
<protein>
    <submittedName>
        <fullName evidence="1">Uncharacterized protein</fullName>
    </submittedName>
</protein>
<organism evidence="1 2">
    <name type="scientific">Paenimyroides marinum</name>
    <dbReference type="NCBI Taxonomy" id="1159016"/>
    <lineage>
        <taxon>Bacteria</taxon>
        <taxon>Pseudomonadati</taxon>
        <taxon>Bacteroidota</taxon>
        <taxon>Flavobacteriia</taxon>
        <taxon>Flavobacteriales</taxon>
        <taxon>Flavobacteriaceae</taxon>
        <taxon>Paenimyroides</taxon>
    </lineage>
</organism>
<dbReference type="PROSITE" id="PS51257">
    <property type="entry name" value="PROKAR_LIPOPROTEIN"/>
    <property type="match status" value="1"/>
</dbReference>
<name>A0A1H6LZ55_9FLAO</name>
<gene>
    <name evidence="1" type="ORF">SAMN02927937_02282</name>
</gene>
<evidence type="ECO:0000313" key="1">
    <source>
        <dbReference type="EMBL" id="SEH94161.1"/>
    </source>
</evidence>
<dbReference type="Proteomes" id="UP000199634">
    <property type="component" value="Unassembled WGS sequence"/>
</dbReference>
<dbReference type="OrthoDB" id="1446228at2"/>
<evidence type="ECO:0000313" key="2">
    <source>
        <dbReference type="Proteomes" id="UP000199634"/>
    </source>
</evidence>
<dbReference type="STRING" id="1159016.SAMN02927937_02282"/>
<reference evidence="1 2" key="1">
    <citation type="submission" date="2016-10" db="EMBL/GenBank/DDBJ databases">
        <authorList>
            <person name="de Groot N.N."/>
        </authorList>
    </citation>
    <scope>NUCLEOTIDE SEQUENCE [LARGE SCALE GENOMIC DNA]</scope>
    <source>
        <strain evidence="1 2">CGMCC 1.10825</strain>
    </source>
</reference>
<keyword evidence="2" id="KW-1185">Reference proteome</keyword>
<sequence>MKRIVLLVTILAFVSCEKDDSFCGCAPPGHDEVLTVRLENENGDNLLLPDTFGYVADKQLTFYLLTGERTINLTQAQNNNSIINEYISNTDGSVIKNISLSYSWYMKDNNGMKEGNYVIDYDGLYPNNTIYTKYKVTKWTESDPLLEVKVNGVLRRPDSVSFNQKDITIVK</sequence>
<dbReference type="RefSeq" id="WP_091100850.1">
    <property type="nucleotide sequence ID" value="NZ_FNXE01000035.1"/>
</dbReference>
<accession>A0A1H6LZ55</accession>